<evidence type="ECO:0000313" key="2">
    <source>
        <dbReference type="EMBL" id="EPR41158.1"/>
    </source>
</evidence>
<evidence type="ECO:0000313" key="3">
    <source>
        <dbReference type="Proteomes" id="UP000014977"/>
    </source>
</evidence>
<reference evidence="2 3" key="1">
    <citation type="journal article" date="2013" name="Genome Announc.">
        <title>Draft genome sequences for three mercury-methylating, sulfate-reducing bacteria.</title>
        <authorList>
            <person name="Brown S.D."/>
            <person name="Hurt R.A.Jr."/>
            <person name="Gilmour C.C."/>
            <person name="Elias D.A."/>
        </authorList>
    </citation>
    <scope>NUCLEOTIDE SEQUENCE [LARGE SCALE GENOMIC DNA]</scope>
    <source>
        <strain evidence="2 3">DSM 2059</strain>
    </source>
</reference>
<accession>S7V9G9</accession>
<dbReference type="Proteomes" id="UP000014977">
    <property type="component" value="Unassembled WGS sequence"/>
</dbReference>
<comment type="caution">
    <text evidence="2">The sequence shown here is derived from an EMBL/GenBank/DDBJ whole genome shotgun (WGS) entry which is preliminary data.</text>
</comment>
<dbReference type="Pfam" id="PF04972">
    <property type="entry name" value="BON"/>
    <property type="match status" value="2"/>
</dbReference>
<dbReference type="OrthoDB" id="5733310at2"/>
<sequence>MKTAGNKMVGKWWFLSLILLFVVPIGCGPALVGGGAAGGYKVGSDERNMGGMVDDTALSANVKTALAKSPDVSAAKIDVDVVGGVVTLTGVVDGKQHAARAVEIAGNVSGVKSVRDNLQIGKLSAGDYVDDAVLVSKIKAKLMAEPGVHSLNIDVDADKGVVTLTGMVENEKEKSLALSVARSVEGVVQVVDNLETSNP</sequence>
<dbReference type="InterPro" id="IPR007055">
    <property type="entry name" value="BON_dom"/>
</dbReference>
<name>S7V9G9_DESML</name>
<dbReference type="PANTHER" id="PTHR34606">
    <property type="entry name" value="BON DOMAIN-CONTAINING PROTEIN"/>
    <property type="match status" value="1"/>
</dbReference>
<keyword evidence="3" id="KW-1185">Reference proteome</keyword>
<dbReference type="PROSITE" id="PS50914">
    <property type="entry name" value="BON"/>
    <property type="match status" value="2"/>
</dbReference>
<dbReference type="AlphaFoldDB" id="S7V9G9"/>
<dbReference type="eggNOG" id="COG2823">
    <property type="taxonomic scope" value="Bacteria"/>
</dbReference>
<dbReference type="PANTHER" id="PTHR34606:SF15">
    <property type="entry name" value="BON DOMAIN-CONTAINING PROTEIN"/>
    <property type="match status" value="1"/>
</dbReference>
<protein>
    <submittedName>
        <fullName evidence="2">Transport-associated protein</fullName>
    </submittedName>
</protein>
<dbReference type="InterPro" id="IPR051686">
    <property type="entry name" value="Lipoprotein_DolP"/>
</dbReference>
<feature type="domain" description="BON" evidence="1">
    <location>
        <begin position="54"/>
        <end position="122"/>
    </location>
</feature>
<dbReference type="SMART" id="SM00749">
    <property type="entry name" value="BON"/>
    <property type="match status" value="2"/>
</dbReference>
<gene>
    <name evidence="2" type="ORF">dsmv_2273</name>
</gene>
<organism evidence="2 3">
    <name type="scientific">Desulfococcus multivorans DSM 2059</name>
    <dbReference type="NCBI Taxonomy" id="1121405"/>
    <lineage>
        <taxon>Bacteria</taxon>
        <taxon>Pseudomonadati</taxon>
        <taxon>Thermodesulfobacteriota</taxon>
        <taxon>Desulfobacteria</taxon>
        <taxon>Desulfobacterales</taxon>
        <taxon>Desulfococcaceae</taxon>
        <taxon>Desulfococcus</taxon>
    </lineage>
</organism>
<feature type="domain" description="BON" evidence="1">
    <location>
        <begin position="130"/>
        <end position="198"/>
    </location>
</feature>
<dbReference type="STRING" id="897.B2D07_18020"/>
<dbReference type="EMBL" id="ATHJ01000078">
    <property type="protein sequence ID" value="EPR41158.1"/>
    <property type="molecule type" value="Genomic_DNA"/>
</dbReference>
<dbReference type="InterPro" id="IPR014004">
    <property type="entry name" value="Transpt-assoc_nodulatn_dom_bac"/>
</dbReference>
<proteinExistence type="predicted"/>
<dbReference type="Gene3D" id="3.30.1340.30">
    <property type="match status" value="2"/>
</dbReference>
<dbReference type="RefSeq" id="WP_020876704.1">
    <property type="nucleotide sequence ID" value="NZ_ATHJ01000078.1"/>
</dbReference>
<evidence type="ECO:0000259" key="1">
    <source>
        <dbReference type="PROSITE" id="PS50914"/>
    </source>
</evidence>